<evidence type="ECO:0000256" key="1">
    <source>
        <dbReference type="SAM" id="MobiDB-lite"/>
    </source>
</evidence>
<dbReference type="InterPro" id="IPR044926">
    <property type="entry name" value="RGS_subdomain_2"/>
</dbReference>
<evidence type="ECO:0000313" key="3">
    <source>
        <dbReference type="Proteomes" id="UP000023152"/>
    </source>
</evidence>
<protein>
    <recommendedName>
        <fullName evidence="4">RGS domain-containing protein</fullName>
    </recommendedName>
</protein>
<dbReference type="EMBL" id="ASPP01009340">
    <property type="protein sequence ID" value="ETO24262.1"/>
    <property type="molecule type" value="Genomic_DNA"/>
</dbReference>
<feature type="region of interest" description="Disordered" evidence="1">
    <location>
        <begin position="29"/>
        <end position="57"/>
    </location>
</feature>
<evidence type="ECO:0008006" key="4">
    <source>
        <dbReference type="Google" id="ProtNLM"/>
    </source>
</evidence>
<dbReference type="PANTHER" id="PTHR10845">
    <property type="entry name" value="REGULATOR OF G PROTEIN SIGNALING"/>
    <property type="match status" value="1"/>
</dbReference>
<dbReference type="Proteomes" id="UP000023152">
    <property type="component" value="Unassembled WGS sequence"/>
</dbReference>
<dbReference type="InterPro" id="IPR036305">
    <property type="entry name" value="RGS_sf"/>
</dbReference>
<feature type="compositionally biased region" description="Basic and acidic residues" evidence="1">
    <location>
        <begin position="37"/>
        <end position="56"/>
    </location>
</feature>
<gene>
    <name evidence="2" type="ORF">RFI_12896</name>
</gene>
<proteinExistence type="predicted"/>
<keyword evidence="3" id="KW-1185">Reference proteome</keyword>
<dbReference type="SUPFAM" id="SSF48097">
    <property type="entry name" value="Regulator of G-protein signaling, RGS"/>
    <property type="match status" value="1"/>
</dbReference>
<accession>X6NFZ2</accession>
<dbReference type="AlphaFoldDB" id="X6NFZ2"/>
<dbReference type="OrthoDB" id="3173at2759"/>
<dbReference type="PANTHER" id="PTHR10845:SF192">
    <property type="entry name" value="DOUBLE HIT, ISOFORM B"/>
    <property type="match status" value="1"/>
</dbReference>
<reference evidence="2 3" key="1">
    <citation type="journal article" date="2013" name="Curr. Biol.">
        <title>The Genome of the Foraminiferan Reticulomyxa filosa.</title>
        <authorList>
            <person name="Glockner G."/>
            <person name="Hulsmann N."/>
            <person name="Schleicher M."/>
            <person name="Noegel A.A."/>
            <person name="Eichinger L."/>
            <person name="Gallinger C."/>
            <person name="Pawlowski J."/>
            <person name="Sierra R."/>
            <person name="Euteneuer U."/>
            <person name="Pillet L."/>
            <person name="Moustafa A."/>
            <person name="Platzer M."/>
            <person name="Groth M."/>
            <person name="Szafranski K."/>
            <person name="Schliwa M."/>
        </authorList>
    </citation>
    <scope>NUCLEOTIDE SEQUENCE [LARGE SCALE GENOMIC DNA]</scope>
</reference>
<organism evidence="2 3">
    <name type="scientific">Reticulomyxa filosa</name>
    <dbReference type="NCBI Taxonomy" id="46433"/>
    <lineage>
        <taxon>Eukaryota</taxon>
        <taxon>Sar</taxon>
        <taxon>Rhizaria</taxon>
        <taxon>Retaria</taxon>
        <taxon>Foraminifera</taxon>
        <taxon>Monothalamids</taxon>
        <taxon>Reticulomyxidae</taxon>
        <taxon>Reticulomyxa</taxon>
    </lineage>
</organism>
<sequence length="289" mass="33988">MEMEVSATESHLAETLKVIVATTTTTEADAAGGKNADNADNKDGNEKKKNENEGHGIRRMFRPKLKRKKSKIIKQVYIPLEKLIRDDSGFDAFMKHCLKEFSSENLLCVVECVQFQQFAFETLWKPEETEMKLIYTGGTIDIQLDRQEAYDTVNQYKLWKGLPPSEIVFDEKLDIAEKGVKLIEKYIRPSAPFEGSFENRLFFFLPCFKYIHKYYLHTVNISYSMRNDYFIPYKKKAFPNTNDKNWILYFQPIISELIHLMRDSHSRFVKTEDYKQLLLHKRLRKHTDA</sequence>
<name>X6NFZ2_RETFI</name>
<comment type="caution">
    <text evidence="2">The sequence shown here is derived from an EMBL/GenBank/DDBJ whole genome shotgun (WGS) entry which is preliminary data.</text>
</comment>
<evidence type="ECO:0000313" key="2">
    <source>
        <dbReference type="EMBL" id="ETO24262.1"/>
    </source>
</evidence>
<dbReference type="Gene3D" id="1.10.167.10">
    <property type="entry name" value="Regulator of G-protein Signalling 4, domain 2"/>
    <property type="match status" value="1"/>
</dbReference>